<accession>H2Y7S5</accession>
<name>H2Y7S5_CIOSA</name>
<sequence length="101" mass="11886">MQCRIIDLDSELEEKRRENEKKKADLSSSTNAHLNDPEYRRLEAELQSLDGDVEQKAIAALRNELENLQRRKWMKESSKKRVKLVDSDANFNSRRYGSSFK</sequence>
<organism evidence="2 3">
    <name type="scientific">Ciona savignyi</name>
    <name type="common">Pacific transparent sea squirt</name>
    <dbReference type="NCBI Taxonomy" id="51511"/>
    <lineage>
        <taxon>Eukaryota</taxon>
        <taxon>Metazoa</taxon>
        <taxon>Chordata</taxon>
        <taxon>Tunicata</taxon>
        <taxon>Ascidiacea</taxon>
        <taxon>Phlebobranchia</taxon>
        <taxon>Cionidae</taxon>
        <taxon>Ciona</taxon>
    </lineage>
</organism>
<reference evidence="2" key="3">
    <citation type="submission" date="2025-09" db="UniProtKB">
        <authorList>
            <consortium name="Ensembl"/>
        </authorList>
    </citation>
    <scope>IDENTIFICATION</scope>
</reference>
<evidence type="ECO:0000313" key="3">
    <source>
        <dbReference type="Proteomes" id="UP000007875"/>
    </source>
</evidence>
<evidence type="ECO:0000313" key="2">
    <source>
        <dbReference type="Ensembl" id="ENSCSAVP00000001373.1"/>
    </source>
</evidence>
<dbReference type="Ensembl" id="ENSCSAVT00000001389.1">
    <property type="protein sequence ID" value="ENSCSAVP00000001373.1"/>
    <property type="gene ID" value="ENSCSAVG00000000764.1"/>
</dbReference>
<proteinExistence type="predicted"/>
<dbReference type="HOGENOM" id="CLU_2290675_0_0_1"/>
<feature type="compositionally biased region" description="Basic and acidic residues" evidence="1">
    <location>
        <begin position="13"/>
        <end position="25"/>
    </location>
</feature>
<evidence type="ECO:0000256" key="1">
    <source>
        <dbReference type="SAM" id="MobiDB-lite"/>
    </source>
</evidence>
<dbReference type="InParanoid" id="H2Y7S5"/>
<feature type="region of interest" description="Disordered" evidence="1">
    <location>
        <begin position="1"/>
        <end position="39"/>
    </location>
</feature>
<dbReference type="AlphaFoldDB" id="H2Y7S5"/>
<keyword evidence="3" id="KW-1185">Reference proteome</keyword>
<reference evidence="3" key="1">
    <citation type="submission" date="2003-08" db="EMBL/GenBank/DDBJ databases">
        <authorList>
            <person name="Birren B."/>
            <person name="Nusbaum C."/>
            <person name="Abebe A."/>
            <person name="Abouelleil A."/>
            <person name="Adekoya E."/>
            <person name="Ait-zahra M."/>
            <person name="Allen N."/>
            <person name="Allen T."/>
            <person name="An P."/>
            <person name="Anderson M."/>
            <person name="Anderson S."/>
            <person name="Arachchi H."/>
            <person name="Armbruster J."/>
            <person name="Bachantsang P."/>
            <person name="Baldwin J."/>
            <person name="Barry A."/>
            <person name="Bayul T."/>
            <person name="Blitshsteyn B."/>
            <person name="Bloom T."/>
            <person name="Blye J."/>
            <person name="Boguslavskiy L."/>
            <person name="Borowsky M."/>
            <person name="Boukhgalter B."/>
            <person name="Brunache A."/>
            <person name="Butler J."/>
            <person name="Calixte N."/>
            <person name="Calvo S."/>
            <person name="Camarata J."/>
            <person name="Campo K."/>
            <person name="Chang J."/>
            <person name="Cheshatsang Y."/>
            <person name="Citroen M."/>
            <person name="Collymore A."/>
            <person name="Considine T."/>
            <person name="Cook A."/>
            <person name="Cooke P."/>
            <person name="Corum B."/>
            <person name="Cuomo C."/>
            <person name="David R."/>
            <person name="Dawoe T."/>
            <person name="Degray S."/>
            <person name="Dodge S."/>
            <person name="Dooley K."/>
            <person name="Dorje P."/>
            <person name="Dorjee K."/>
            <person name="Dorris L."/>
            <person name="Duffey N."/>
            <person name="Dupes A."/>
            <person name="Elkins T."/>
            <person name="Engels R."/>
            <person name="Erickson J."/>
            <person name="Farina A."/>
            <person name="Faro S."/>
            <person name="Ferreira P."/>
            <person name="Fischer H."/>
            <person name="Fitzgerald M."/>
            <person name="Foley K."/>
            <person name="Gage D."/>
            <person name="Galagan J."/>
            <person name="Gearin G."/>
            <person name="Gnerre S."/>
            <person name="Gnirke A."/>
            <person name="Goyette A."/>
            <person name="Graham J."/>
            <person name="Grandbois E."/>
            <person name="Gyaltsen K."/>
            <person name="Hafez N."/>
            <person name="Hagopian D."/>
            <person name="Hagos B."/>
            <person name="Hall J."/>
            <person name="Hatcher B."/>
            <person name="Heller A."/>
            <person name="Higgins H."/>
            <person name="Honan T."/>
            <person name="Horn A."/>
            <person name="Houde N."/>
            <person name="Hughes L."/>
            <person name="Hulme W."/>
            <person name="Husby E."/>
            <person name="Iliev I."/>
            <person name="Jaffe D."/>
            <person name="Jones C."/>
            <person name="Kamal M."/>
            <person name="Kamat A."/>
            <person name="Kamvysselis M."/>
            <person name="Karlsson E."/>
            <person name="Kells C."/>
            <person name="Kieu A."/>
            <person name="Kisner P."/>
            <person name="Kodira C."/>
            <person name="Kulbokas E."/>
            <person name="Labutti K."/>
            <person name="Lama D."/>
            <person name="Landers T."/>
            <person name="Leger J."/>
            <person name="Levine S."/>
            <person name="Lewis D."/>
            <person name="Lewis T."/>
            <person name="Lindblad-toh K."/>
            <person name="Liu X."/>
            <person name="Lokyitsang T."/>
            <person name="Lokyitsang Y."/>
            <person name="Lucien O."/>
            <person name="Lui A."/>
            <person name="Ma L.J."/>
            <person name="Mabbitt R."/>
            <person name="Macdonald J."/>
            <person name="Maclean C."/>
            <person name="Major J."/>
            <person name="Manning J."/>
            <person name="Marabella R."/>
            <person name="Maru K."/>
            <person name="Matthews C."/>
            <person name="Mauceli E."/>
            <person name="Mccarthy M."/>
            <person name="Mcdonough S."/>
            <person name="Mcghee T."/>
            <person name="Meldrim J."/>
            <person name="Meneus L."/>
            <person name="Mesirov J."/>
            <person name="Mihalev A."/>
            <person name="Mihova T."/>
            <person name="Mikkelsen T."/>
            <person name="Mlenga V."/>
            <person name="Moru K."/>
            <person name="Mozes J."/>
            <person name="Mulrain L."/>
            <person name="Munson G."/>
            <person name="Naylor J."/>
            <person name="Newes C."/>
            <person name="Nguyen C."/>
            <person name="Nguyen N."/>
            <person name="Nguyen T."/>
            <person name="Nicol R."/>
            <person name="Nielsen C."/>
            <person name="Nizzari M."/>
            <person name="Norbu C."/>
            <person name="Norbu N."/>
            <person name="O'donnell P."/>
            <person name="Okoawo O."/>
            <person name="O'leary S."/>
            <person name="Omotosho B."/>
            <person name="O'neill K."/>
            <person name="Osman S."/>
            <person name="Parker S."/>
            <person name="Perrin D."/>
            <person name="Phunkhang P."/>
            <person name="Piqani B."/>
            <person name="Purcell S."/>
            <person name="Rachupka T."/>
            <person name="Ramasamy U."/>
            <person name="Rameau R."/>
            <person name="Ray V."/>
            <person name="Raymond C."/>
            <person name="Retta R."/>
            <person name="Richardson S."/>
            <person name="Rise C."/>
            <person name="Rodriguez J."/>
            <person name="Rogers J."/>
            <person name="Rogov P."/>
            <person name="Rutman M."/>
            <person name="Schupbach R."/>
            <person name="Seaman C."/>
            <person name="Settipalli S."/>
            <person name="Sharpe T."/>
            <person name="Sheridan J."/>
            <person name="Sherpa N."/>
            <person name="Shi J."/>
            <person name="Smirnov S."/>
            <person name="Smith C."/>
            <person name="Sougnez C."/>
            <person name="Spencer B."/>
            <person name="Stalker J."/>
            <person name="Stange-thomann N."/>
            <person name="Stavropoulos S."/>
            <person name="Stetson K."/>
            <person name="Stone C."/>
            <person name="Stone S."/>
            <person name="Stubbs M."/>
            <person name="Talamas J."/>
            <person name="Tchuinga P."/>
            <person name="Tenzing P."/>
            <person name="Tesfaye S."/>
            <person name="Theodore J."/>
            <person name="Thoulutsang Y."/>
            <person name="Topham K."/>
            <person name="Towey S."/>
            <person name="Tsamla T."/>
            <person name="Tsomo N."/>
            <person name="Vallee D."/>
            <person name="Vassiliev H."/>
            <person name="Venkataraman V."/>
            <person name="Vinson J."/>
            <person name="Vo A."/>
            <person name="Wade C."/>
            <person name="Wang S."/>
            <person name="Wangchuk T."/>
            <person name="Wangdi T."/>
            <person name="Whittaker C."/>
            <person name="Wilkinson J."/>
            <person name="Wu Y."/>
            <person name="Wyman D."/>
            <person name="Yadav S."/>
            <person name="Yang S."/>
            <person name="Yang X."/>
            <person name="Yeager S."/>
            <person name="Yee E."/>
            <person name="Young G."/>
            <person name="Zainoun J."/>
            <person name="Zembeck L."/>
            <person name="Zimmer A."/>
            <person name="Zody M."/>
            <person name="Lander E."/>
        </authorList>
    </citation>
    <scope>NUCLEOTIDE SEQUENCE [LARGE SCALE GENOMIC DNA]</scope>
</reference>
<dbReference type="Proteomes" id="UP000007875">
    <property type="component" value="Unassembled WGS sequence"/>
</dbReference>
<protein>
    <submittedName>
        <fullName evidence="2">Uncharacterized protein</fullName>
    </submittedName>
</protein>
<reference evidence="2" key="2">
    <citation type="submission" date="2025-08" db="UniProtKB">
        <authorList>
            <consortium name="Ensembl"/>
        </authorList>
    </citation>
    <scope>IDENTIFICATION</scope>
</reference>